<dbReference type="InterPro" id="IPR027417">
    <property type="entry name" value="P-loop_NTPase"/>
</dbReference>
<sequence length="499" mass="57488">MELLKRWDERVSLITRTTFDLGECEETKEERVRRAKEDYNYFVRTYFSHIAPCDSAKFHLDAAKYIAGHPRARALFEWARGHAKSTHMGCLIPLWILARGENLFRFIVLVSSSNDNAKGLLADLQAELANNEAYIQDFGIKADKGTEWTSGKFSLADGTTFVAIGRGQSPRGLKKNGQRPDYILIDDIDEDQLSNNESRVRKAYNWVMGPLYGTMAGGRGRLIMVGNRFAKNMILAHFANIKDIYHTRVNIIDSKGNPSWGYYSREDIQAMRDEQGEISFAREYLNNPIEEGAVFKPEWMRYTKILPLKEYVKIIAYTDPSFKSTKANDYKATMLVGKTKEGYYHVLKAYAGQCSVAEMVAWHYDIEAWIARKKGRKPPRYYMEANFIQDLLLKEFKDEGIARGGRQIPITPDKRKKPDKYSRIETMQPLFERGFVLFNEEERDSEGLKILIDQLLATEKGSRLHDDAPDALESAIWMLNKVGSDQRNYTTSKRPDRHY</sequence>
<gene>
    <name evidence="1" type="ORF">POREN0001_1539</name>
</gene>
<evidence type="ECO:0000313" key="1">
    <source>
        <dbReference type="EMBL" id="EEN82607.1"/>
    </source>
</evidence>
<reference evidence="1 2" key="1">
    <citation type="submission" date="2009-04" db="EMBL/GenBank/DDBJ databases">
        <authorList>
            <person name="Sebastian Y."/>
            <person name="Madupu R."/>
            <person name="Durkin A.S."/>
            <person name="Torralba M."/>
            <person name="Methe B."/>
            <person name="Sutton G.G."/>
            <person name="Strausberg R.L."/>
            <person name="Nelson K.E."/>
        </authorList>
    </citation>
    <scope>NUCLEOTIDE SEQUENCE [LARGE SCALE GENOMIC DNA]</scope>
    <source>
        <strain evidence="2">ATCC 35406 / BCRC 14492 / JCM 8526 / NCTC 13058 / HG 370</strain>
    </source>
</reference>
<dbReference type="EMBL" id="ACNN01000024">
    <property type="protein sequence ID" value="EEN82607.1"/>
    <property type="molecule type" value="Genomic_DNA"/>
</dbReference>
<proteinExistence type="predicted"/>
<dbReference type="eggNOG" id="COG5362">
    <property type="taxonomic scope" value="Bacteria"/>
</dbReference>
<dbReference type="STRING" id="553175.POREN0001_1539"/>
<dbReference type="AlphaFoldDB" id="C3JB96"/>
<keyword evidence="2" id="KW-1185">Reference proteome</keyword>
<dbReference type="Proteomes" id="UP000004295">
    <property type="component" value="Unassembled WGS sequence"/>
</dbReference>
<accession>C3JB96</accession>
<protein>
    <submittedName>
        <fullName evidence="1">Putative phage uncharacterized protein domain protein</fullName>
    </submittedName>
</protein>
<name>C3JB96_POREA</name>
<organism evidence="1 2">
    <name type="scientific">Porphyromonas endodontalis (strain ATCC 35406 / DSM 24491 / JCM 8526 / CCUG 16442 / BCRC 14492 / NCTC 13058 / HG 370)</name>
    <name type="common">Bacteroides endodontalis</name>
    <dbReference type="NCBI Taxonomy" id="553175"/>
    <lineage>
        <taxon>Bacteria</taxon>
        <taxon>Pseudomonadati</taxon>
        <taxon>Bacteroidota</taxon>
        <taxon>Bacteroidia</taxon>
        <taxon>Bacteroidales</taxon>
        <taxon>Porphyromonadaceae</taxon>
        <taxon>Porphyromonas</taxon>
    </lineage>
</organism>
<comment type="caution">
    <text evidence="1">The sequence shown here is derived from an EMBL/GenBank/DDBJ whole genome shotgun (WGS) entry which is preliminary data.</text>
</comment>
<evidence type="ECO:0000313" key="2">
    <source>
        <dbReference type="Proteomes" id="UP000004295"/>
    </source>
</evidence>
<dbReference type="Gene3D" id="3.40.50.300">
    <property type="entry name" value="P-loop containing nucleotide triphosphate hydrolases"/>
    <property type="match status" value="1"/>
</dbReference>